<proteinExistence type="predicted"/>
<name>A0ABU9DFD8_9BACL</name>
<gene>
    <name evidence="4" type="ORF">WMW72_06465</name>
</gene>
<dbReference type="InterPro" id="IPR036116">
    <property type="entry name" value="FN3_sf"/>
</dbReference>
<evidence type="ECO:0000259" key="3">
    <source>
        <dbReference type="PROSITE" id="PS50853"/>
    </source>
</evidence>
<keyword evidence="2" id="KW-0677">Repeat</keyword>
<dbReference type="PANTHER" id="PTHR45982">
    <property type="entry name" value="REGULATOR OF CHROMOSOME CONDENSATION"/>
    <property type="match status" value="1"/>
</dbReference>
<dbReference type="Gene3D" id="2.130.10.30">
    <property type="entry name" value="Regulator of chromosome condensation 1/beta-lactamase-inhibitor protein II"/>
    <property type="match status" value="4"/>
</dbReference>
<dbReference type="InterPro" id="IPR009091">
    <property type="entry name" value="RCC1/BLIP-II"/>
</dbReference>
<accession>A0ABU9DFD8</accession>
<dbReference type="EMBL" id="JBBPCC010000003">
    <property type="protein sequence ID" value="MEK8127556.1"/>
    <property type="molecule type" value="Genomic_DNA"/>
</dbReference>
<dbReference type="PRINTS" id="PR00633">
    <property type="entry name" value="RCCNDNSATION"/>
</dbReference>
<dbReference type="PROSITE" id="PS50012">
    <property type="entry name" value="RCC1_3"/>
    <property type="match status" value="12"/>
</dbReference>
<dbReference type="Proteomes" id="UP001469365">
    <property type="component" value="Unassembled WGS sequence"/>
</dbReference>
<reference evidence="4 5" key="1">
    <citation type="submission" date="2024-04" db="EMBL/GenBank/DDBJ databases">
        <title>draft genome sequnece of Paenibacillus filicis.</title>
        <authorList>
            <person name="Kim D.-U."/>
        </authorList>
    </citation>
    <scope>NUCLEOTIDE SEQUENCE [LARGE SCALE GENOMIC DNA]</scope>
    <source>
        <strain evidence="4 5">KACC14197</strain>
    </source>
</reference>
<comment type="caution">
    <text evidence="4">The sequence shown here is derived from an EMBL/GenBank/DDBJ whole genome shotgun (WGS) entry which is preliminary data.</text>
</comment>
<dbReference type="InterPro" id="IPR013783">
    <property type="entry name" value="Ig-like_fold"/>
</dbReference>
<keyword evidence="5" id="KW-1185">Reference proteome</keyword>
<feature type="domain" description="Fibronectin type-III" evidence="3">
    <location>
        <begin position="1005"/>
        <end position="1100"/>
    </location>
</feature>
<dbReference type="InterPro" id="IPR051553">
    <property type="entry name" value="Ran_GTPase-activating"/>
</dbReference>
<evidence type="ECO:0000313" key="4">
    <source>
        <dbReference type="EMBL" id="MEK8127556.1"/>
    </source>
</evidence>
<dbReference type="RefSeq" id="WP_341414622.1">
    <property type="nucleotide sequence ID" value="NZ_JBBPCC010000003.1"/>
</dbReference>
<dbReference type="InterPro" id="IPR058094">
    <property type="entry name" value="Ig-like_OmpL47-like"/>
</dbReference>
<dbReference type="SUPFAM" id="SSF50985">
    <property type="entry name" value="RCC1/BLIP-II"/>
    <property type="match status" value="2"/>
</dbReference>
<dbReference type="Pfam" id="PF25390">
    <property type="entry name" value="WD40_RLD"/>
    <property type="match status" value="2"/>
</dbReference>
<dbReference type="SUPFAM" id="SSF49265">
    <property type="entry name" value="Fibronectin type III"/>
    <property type="match status" value="2"/>
</dbReference>
<dbReference type="NCBIfam" id="NF047446">
    <property type="entry name" value="barrel_OmpL47"/>
    <property type="match status" value="6"/>
</dbReference>
<keyword evidence="1" id="KW-0344">Guanine-nucleotide releasing factor</keyword>
<dbReference type="InterPro" id="IPR003961">
    <property type="entry name" value="FN3_dom"/>
</dbReference>
<dbReference type="SMART" id="SM00060">
    <property type="entry name" value="FN3"/>
    <property type="match status" value="3"/>
</dbReference>
<sequence>MLKKTFYLFLVLALYIQTVIISPQNVRAVADSKPPVTTIQVTGGSTGVEGTYFGFTRIQLLAVDDSSGVDYTEYRLGSDSGWTTYVSPVTLRTPGTIELSYRSKDKAGNMETAQSRILVIKEDTVSPETTIQLMGEQGITDYYKSVVKMSFTATDTYSEVDRTEYSLDQGGTWTPFTTAVTLEQSGVYTVLYRSVDMAGNIEKAKAKTIILDLEGPTVPSILLSPGGWTNGNVEVKLADGWDEHSGVQKSQYKIGSQGNWNDYTDPFTVSTTGVKVYARTLDLAGNTSPIAEAQIQIDKTAPTAPLVSLSYEGWINDEVYYLIEDGNDTESKVFKSEFKLNNGAWADYTGPRYVKNEGQTTVYARTVDYAGNISQESSKIIQIDRVKPQAPLIQVPTTEWTNVNIPVTIVHGADALSGPEKSQYKLVANGQWMDYSGTFQINQEGTTTVVARTIDKATNVGPESSVTVKLDKTPPLTPVLKASTTEWTNQNVTVTLTHGIDTLSGVKKSQYRLGNSSTWIDYSNTVTISQEGITSLYARTIDLAGNISTEAVITVKIDKTPPSVPTGLFAPTKTANSVILAWNPSTDNYGAVQYEIYDNATLLGTTDQTRFHALNISPSSTHKFTIKAKDHVDNRSAASNELSITLASPYVNTGRSQFAIKSDGTVWSWGKNSSGELGDGSTAIKSVPTQNTNLSGFRQISSGANHTIGIKGNGTVWAWGSNGNANVPGGSLTSNPLPVQIPNLVSVVSVQAGLAHSLALKEDGTVWGWGSNSFGQLGDGSQTTPVQPVKVRNLDAIVAISTGYYHSMALKSDGSVWTWGSNANGQLGDGTTQDKLSPIQVPGLQAVVAISAGYTHNLALKSDGTVWAWGNSTNGWLGNGASSGQATPVQVSGLTGIKEIAAAYVNNAAVKDDGSVWTWGANSQGFLGDGTTVDRLVPVRVSHLGSIVGISAGDKNILATMSNGSVWTWGSNSDYALGNGDLSISYKTTRIQIKGIPGNYTDTVPPTAPVLSFSGVASNSVILNWTEATDNYTVESYEVYQGTTKVGTLQVDSQPSVNARSYTVTGLSSGTTYSFSVKAKDSSGNYSASSNVVTVKTLAALPTLSEAGMFKSLILKSDGSVWEFGNSNATPTQVSGLYSIINVAYSNSHTLALRSDGTVWAWGTNRAGELGDGSGLQKSTPVQVANLTGVVDISVGNSFSIAVKNDGTVWSWGVNNYGQLGNGDTSSTSKYTPIQVPGLSGIKSVSAGTNHVIAQSTDGRVWTWGENYSGQLGDGTTQMSRSPKYIGSMNSVKSIAAGDTHSMALKNDGTVWVWGGNYDGQLGDNSRTTRLYPVYNPSLNSIVAVTAGGSHSTAQRSDGTVLSWGASTYGQLGNGSNSSKLLPEVMPNFNSVSSSAAGYTHHIAVKTDGSVWGWGANGSYQLGTTQPSYSNVPIKINSISSQSLLRSVEQNVLPNDESLSVEKAVQEIYESASAEYKKIIDLRRSTQIIKDSLSPTAPQNLVLMKQNENGLTLAWDASEDNVGVKQYKIYAWDKLLGTTDGQTTVELDIDPAIYLGLRVIAVDEAGNESLPSNIFLLDKEK</sequence>
<evidence type="ECO:0000313" key="5">
    <source>
        <dbReference type="Proteomes" id="UP001469365"/>
    </source>
</evidence>
<dbReference type="PROSITE" id="PS00626">
    <property type="entry name" value="RCC1_2"/>
    <property type="match status" value="2"/>
</dbReference>
<dbReference type="PROSITE" id="PS50853">
    <property type="entry name" value="FN3"/>
    <property type="match status" value="2"/>
</dbReference>
<feature type="domain" description="Fibronectin type-III" evidence="3">
    <location>
        <begin position="561"/>
        <end position="649"/>
    </location>
</feature>
<protein>
    <submittedName>
        <fullName evidence="4">Fibronectin type III domain-containing protein</fullName>
    </submittedName>
</protein>
<dbReference type="InterPro" id="IPR000408">
    <property type="entry name" value="Reg_chr_condens"/>
</dbReference>
<evidence type="ECO:0000256" key="2">
    <source>
        <dbReference type="ARBA" id="ARBA00022737"/>
    </source>
</evidence>
<dbReference type="Gene3D" id="2.60.40.10">
    <property type="entry name" value="Immunoglobulins"/>
    <property type="match status" value="3"/>
</dbReference>
<organism evidence="4 5">
    <name type="scientific">Paenibacillus filicis</name>
    <dbReference type="NCBI Taxonomy" id="669464"/>
    <lineage>
        <taxon>Bacteria</taxon>
        <taxon>Bacillati</taxon>
        <taxon>Bacillota</taxon>
        <taxon>Bacilli</taxon>
        <taxon>Bacillales</taxon>
        <taxon>Paenibacillaceae</taxon>
        <taxon>Paenibacillus</taxon>
    </lineage>
</organism>
<dbReference type="PANTHER" id="PTHR45982:SF1">
    <property type="entry name" value="REGULATOR OF CHROMOSOME CONDENSATION"/>
    <property type="match status" value="1"/>
</dbReference>
<dbReference type="CDD" id="cd00063">
    <property type="entry name" value="FN3"/>
    <property type="match status" value="2"/>
</dbReference>
<dbReference type="Pfam" id="PF00041">
    <property type="entry name" value="fn3"/>
    <property type="match status" value="1"/>
</dbReference>
<evidence type="ECO:0000256" key="1">
    <source>
        <dbReference type="ARBA" id="ARBA00022658"/>
    </source>
</evidence>
<dbReference type="Gene3D" id="3.30.1920.20">
    <property type="match status" value="2"/>
</dbReference>
<dbReference type="InterPro" id="IPR058923">
    <property type="entry name" value="RCC1-like_dom"/>
</dbReference>